<evidence type="ECO:0000256" key="6">
    <source>
        <dbReference type="ARBA" id="ARBA00022827"/>
    </source>
</evidence>
<comment type="catalytic activity">
    <reaction evidence="8">
        <text>dihydrourocanate + A = urocanate + AH2</text>
        <dbReference type="Rhea" id="RHEA:36059"/>
        <dbReference type="ChEBI" id="CHEBI:13193"/>
        <dbReference type="ChEBI" id="CHEBI:17499"/>
        <dbReference type="ChEBI" id="CHEBI:27247"/>
        <dbReference type="ChEBI" id="CHEBI:72991"/>
        <dbReference type="EC" id="1.3.99.33"/>
    </reaction>
</comment>
<dbReference type="EC" id="1.3.99.33" evidence="3"/>
<proteinExistence type="predicted"/>
<dbReference type="PROSITE" id="PS51257">
    <property type="entry name" value="PROKAR_LIPOPROTEIN"/>
    <property type="match status" value="1"/>
</dbReference>
<dbReference type="InterPro" id="IPR003953">
    <property type="entry name" value="FAD-dep_OxRdtase_2_FAD-bd"/>
</dbReference>
<feature type="chain" id="PRO_5041217408" description="Urocanate reductase" evidence="9">
    <location>
        <begin position="28"/>
        <end position="675"/>
    </location>
</feature>
<evidence type="ECO:0000256" key="1">
    <source>
        <dbReference type="ARBA" id="ARBA00001917"/>
    </source>
</evidence>
<dbReference type="InterPro" id="IPR007329">
    <property type="entry name" value="FMN-bd"/>
</dbReference>
<dbReference type="InterPro" id="IPR036188">
    <property type="entry name" value="FAD/NAD-bd_sf"/>
</dbReference>
<dbReference type="SMART" id="SM00900">
    <property type="entry name" value="FMN_bind"/>
    <property type="match status" value="1"/>
</dbReference>
<dbReference type="RefSeq" id="WP_238316141.1">
    <property type="nucleotide sequence ID" value="NZ_BQKV01000021.1"/>
</dbReference>
<evidence type="ECO:0000256" key="7">
    <source>
        <dbReference type="ARBA" id="ARBA00023002"/>
    </source>
</evidence>
<dbReference type="Pfam" id="PF04205">
    <property type="entry name" value="FMN_bind"/>
    <property type="match status" value="1"/>
</dbReference>
<dbReference type="AlphaFoldDB" id="A0AA37IXM9"/>
<keyword evidence="9" id="KW-0732">Signal</keyword>
<dbReference type="GO" id="GO:0033765">
    <property type="term" value="F:steroid dehydrogenase activity, acting on the CH-CH group of donors"/>
    <property type="evidence" value="ECO:0007669"/>
    <property type="project" value="UniProtKB-ARBA"/>
</dbReference>
<dbReference type="Gene3D" id="3.50.50.60">
    <property type="entry name" value="FAD/NAD(P)-binding domain"/>
    <property type="match status" value="2"/>
</dbReference>
<comment type="cofactor">
    <cofactor evidence="2">
        <name>FAD</name>
        <dbReference type="ChEBI" id="CHEBI:57692"/>
    </cofactor>
</comment>
<evidence type="ECO:0000256" key="2">
    <source>
        <dbReference type="ARBA" id="ARBA00001974"/>
    </source>
</evidence>
<feature type="domain" description="FMN-binding" evidence="10">
    <location>
        <begin position="59"/>
        <end position="133"/>
    </location>
</feature>
<dbReference type="GO" id="GO:0008202">
    <property type="term" value="P:steroid metabolic process"/>
    <property type="evidence" value="ECO:0007669"/>
    <property type="project" value="UniProtKB-ARBA"/>
</dbReference>
<organism evidence="11 12">
    <name type="scientific">Faecalibacterium gallinarum</name>
    <dbReference type="NCBI Taxonomy" id="2903556"/>
    <lineage>
        <taxon>Bacteria</taxon>
        <taxon>Bacillati</taxon>
        <taxon>Bacillota</taxon>
        <taxon>Clostridia</taxon>
        <taxon>Eubacteriales</taxon>
        <taxon>Oscillospiraceae</taxon>
        <taxon>Faecalibacterium</taxon>
    </lineage>
</organism>
<dbReference type="Proteomes" id="UP001055185">
    <property type="component" value="Unassembled WGS sequence"/>
</dbReference>
<keyword evidence="12" id="KW-1185">Reference proteome</keyword>
<evidence type="ECO:0000256" key="9">
    <source>
        <dbReference type="SAM" id="SignalP"/>
    </source>
</evidence>
<keyword evidence="5" id="KW-0285">Flavoprotein</keyword>
<sequence>MKKISRKGFLKLAAAAAMGGVTAGALSACESASSTAASASSAAAQNGYTAGTYTATAAGINGDVSVTMTFDAEKITEVVIDASGETESIGGVAAEELANTILEAQTSEVDAVSGATITSNAIKEAAAKCIAEAKGVDPETLNVQTETISWRTAPEAIPEENIADTLEADVVVIGLGQAGLACARAAMEGGASVIVIEKMSEENHAWTGCDFGHINSQWLKDQGIPEVDPVEVLNDWQLRGCNMSNPTLVMKYLKNCGETFDWFMELGDEEGKKQLRAFHNPYPKNFKGELAGQKFWNGTAQFPGIFFEGDYTVTAHSKLITQYIIEKGVQVFYSNDAQYLEKDSTGRVTGVIAKTENGYVRYNGTKGVVLAAGDFSADAEMVDELCPNINALNYTGDGKKITGMDRDGKGIKMGVWAGGKLEPGPLSTMGGTFFFPSGLLGSCGNLWLDNDCNRFCNEAFGDPVFAGAEAARHKGTIYSVFDADIYEQLQSFPAGHGSAFVNDPTYKASLEKALADAVAAGDEGVDECLTMTGGTIRLFAADTLDQLADRLGLTGEKKENFLASVENYNAKCAAGYDDDYGKDPSVLFPVAKAPYYGFAKDIYAGYEFLCTTGGLWTDNDQNVYDEHLDVIPGLYATGNCCGRRFGVQYSTPIAGVSVGMAQTLGRELGKHLASL</sequence>
<comment type="caution">
    <text evidence="11">The sequence shown here is derived from an EMBL/GenBank/DDBJ whole genome shotgun (WGS) entry which is preliminary data.</text>
</comment>
<name>A0AA37IXM9_9FIRM</name>
<dbReference type="PANTHER" id="PTHR43400:SF10">
    <property type="entry name" value="3-OXOSTEROID 1-DEHYDROGENASE"/>
    <property type="match status" value="1"/>
</dbReference>
<reference evidence="11" key="1">
    <citation type="journal article" date="2022" name="Int. J. Syst. Evol. Microbiol.">
        <title>Genome-based, phenotypic and chemotaxonomic classification of Faecalibacterium strains: proposal of three novel species Faecalibacterium duncaniae sp. nov., Faecalibacterium hattorii sp. nov. and Faecalibacterium gallinarum sp. nov. .</title>
        <authorList>
            <person name="Sakamoto M."/>
            <person name="Sakurai N."/>
            <person name="Tanno H."/>
            <person name="Iino T."/>
            <person name="Ohkuma M."/>
            <person name="Endo A."/>
        </authorList>
    </citation>
    <scope>NUCLEOTIDE SEQUENCE</scope>
    <source>
        <strain evidence="11">JCM 17207</strain>
    </source>
</reference>
<evidence type="ECO:0000256" key="4">
    <source>
        <dbReference type="ARBA" id="ARBA00015872"/>
    </source>
</evidence>
<keyword evidence="6" id="KW-0274">FAD</keyword>
<evidence type="ECO:0000256" key="5">
    <source>
        <dbReference type="ARBA" id="ARBA00022630"/>
    </source>
</evidence>
<dbReference type="Gene3D" id="3.90.700.10">
    <property type="entry name" value="Succinate dehydrogenase/fumarate reductase flavoprotein, catalytic domain"/>
    <property type="match status" value="1"/>
</dbReference>
<dbReference type="PRINTS" id="PR00411">
    <property type="entry name" value="PNDRDTASEI"/>
</dbReference>
<evidence type="ECO:0000313" key="12">
    <source>
        <dbReference type="Proteomes" id="UP001055185"/>
    </source>
</evidence>
<dbReference type="EMBL" id="BQKV01000021">
    <property type="protein sequence ID" value="GJN63889.1"/>
    <property type="molecule type" value="Genomic_DNA"/>
</dbReference>
<dbReference type="GO" id="GO:0016020">
    <property type="term" value="C:membrane"/>
    <property type="evidence" value="ECO:0007669"/>
    <property type="project" value="InterPro"/>
</dbReference>
<dbReference type="SUPFAM" id="SSF56425">
    <property type="entry name" value="Succinate dehydrogenase/fumarate reductase flavoprotein, catalytic domain"/>
    <property type="match status" value="1"/>
</dbReference>
<dbReference type="InterPro" id="IPR050315">
    <property type="entry name" value="FAD-oxidoreductase_2"/>
</dbReference>
<dbReference type="GO" id="GO:0010181">
    <property type="term" value="F:FMN binding"/>
    <property type="evidence" value="ECO:0007669"/>
    <property type="project" value="InterPro"/>
</dbReference>
<keyword evidence="7" id="KW-0560">Oxidoreductase</keyword>
<dbReference type="SUPFAM" id="SSF51905">
    <property type="entry name" value="FAD/NAD(P)-binding domain"/>
    <property type="match status" value="1"/>
</dbReference>
<dbReference type="Pfam" id="PF00890">
    <property type="entry name" value="FAD_binding_2"/>
    <property type="match status" value="1"/>
</dbReference>
<comment type="cofactor">
    <cofactor evidence="1">
        <name>FMN</name>
        <dbReference type="ChEBI" id="CHEBI:58210"/>
    </cofactor>
</comment>
<accession>A0AA37IXM9</accession>
<evidence type="ECO:0000256" key="8">
    <source>
        <dbReference type="ARBA" id="ARBA00049922"/>
    </source>
</evidence>
<dbReference type="InterPro" id="IPR006311">
    <property type="entry name" value="TAT_signal"/>
</dbReference>
<gene>
    <name evidence="11" type="ORF">JCM17207_05140</name>
</gene>
<dbReference type="InterPro" id="IPR027477">
    <property type="entry name" value="Succ_DH/fumarate_Rdtase_cat_sf"/>
</dbReference>
<feature type="signal peptide" evidence="9">
    <location>
        <begin position="1"/>
        <end position="27"/>
    </location>
</feature>
<evidence type="ECO:0000259" key="10">
    <source>
        <dbReference type="SMART" id="SM00900"/>
    </source>
</evidence>
<dbReference type="Gene3D" id="3.90.1010.20">
    <property type="match status" value="1"/>
</dbReference>
<evidence type="ECO:0000313" key="11">
    <source>
        <dbReference type="EMBL" id="GJN63889.1"/>
    </source>
</evidence>
<evidence type="ECO:0000256" key="3">
    <source>
        <dbReference type="ARBA" id="ARBA00013137"/>
    </source>
</evidence>
<dbReference type="PANTHER" id="PTHR43400">
    <property type="entry name" value="FUMARATE REDUCTASE"/>
    <property type="match status" value="1"/>
</dbReference>
<dbReference type="PROSITE" id="PS51318">
    <property type="entry name" value="TAT"/>
    <property type="match status" value="1"/>
</dbReference>
<protein>
    <recommendedName>
        <fullName evidence="4">Urocanate reductase</fullName>
        <ecNumber evidence="3">1.3.99.33</ecNumber>
    </recommendedName>
</protein>